<dbReference type="EMBL" id="QUSF01000012">
    <property type="protein sequence ID" value="RLW04870.1"/>
    <property type="molecule type" value="Genomic_DNA"/>
</dbReference>
<dbReference type="Pfam" id="PF00069">
    <property type="entry name" value="Pkinase"/>
    <property type="match status" value="1"/>
</dbReference>
<evidence type="ECO:0000256" key="2">
    <source>
        <dbReference type="ARBA" id="ARBA00022527"/>
    </source>
</evidence>
<dbReference type="FunFam" id="3.30.200.20:FF:000562">
    <property type="entry name" value="STE20/SPS1-related proline-alanine-rich protein kinase"/>
    <property type="match status" value="1"/>
</dbReference>
<dbReference type="CDD" id="cd06610">
    <property type="entry name" value="STKc_OSR1_SPAK"/>
    <property type="match status" value="1"/>
</dbReference>
<gene>
    <name evidence="8" type="ORF">DV515_00005486</name>
</gene>
<feature type="transmembrane region" description="Helical" evidence="6">
    <location>
        <begin position="161"/>
        <end position="185"/>
    </location>
</feature>
<organism evidence="8 9">
    <name type="scientific">Chloebia gouldiae</name>
    <name type="common">Gouldian finch</name>
    <name type="synonym">Erythrura gouldiae</name>
    <dbReference type="NCBI Taxonomy" id="44316"/>
    <lineage>
        <taxon>Eukaryota</taxon>
        <taxon>Metazoa</taxon>
        <taxon>Chordata</taxon>
        <taxon>Craniata</taxon>
        <taxon>Vertebrata</taxon>
        <taxon>Euteleostomi</taxon>
        <taxon>Archelosauria</taxon>
        <taxon>Archosauria</taxon>
        <taxon>Dinosauria</taxon>
        <taxon>Saurischia</taxon>
        <taxon>Theropoda</taxon>
        <taxon>Coelurosauria</taxon>
        <taxon>Aves</taxon>
        <taxon>Neognathae</taxon>
        <taxon>Neoaves</taxon>
        <taxon>Telluraves</taxon>
        <taxon>Australaves</taxon>
        <taxon>Passeriformes</taxon>
        <taxon>Passeroidea</taxon>
        <taxon>Passeridae</taxon>
        <taxon>Chloebia</taxon>
    </lineage>
</organism>
<evidence type="ECO:0000313" key="9">
    <source>
        <dbReference type="Proteomes" id="UP000276834"/>
    </source>
</evidence>
<evidence type="ECO:0000256" key="3">
    <source>
        <dbReference type="ARBA" id="ARBA00022741"/>
    </source>
</evidence>
<dbReference type="InterPro" id="IPR000719">
    <property type="entry name" value="Prot_kinase_dom"/>
</dbReference>
<dbReference type="GO" id="GO:0005829">
    <property type="term" value="C:cytosol"/>
    <property type="evidence" value="ECO:0007669"/>
    <property type="project" value="TreeGrafter"/>
</dbReference>
<keyword evidence="5" id="KW-0067">ATP-binding</keyword>
<dbReference type="AlphaFoldDB" id="A0A3L8SNJ0"/>
<keyword evidence="6" id="KW-1133">Transmembrane helix</keyword>
<dbReference type="GO" id="GO:0004674">
    <property type="term" value="F:protein serine/threonine kinase activity"/>
    <property type="evidence" value="ECO:0007669"/>
    <property type="project" value="UniProtKB-KW"/>
</dbReference>
<keyword evidence="6" id="KW-0812">Transmembrane</keyword>
<dbReference type="PANTHER" id="PTHR48012">
    <property type="entry name" value="STERILE20-LIKE KINASE, ISOFORM B-RELATED"/>
    <property type="match status" value="1"/>
</dbReference>
<dbReference type="Gene3D" id="3.30.200.20">
    <property type="entry name" value="Phosphorylase Kinase, domain 1"/>
    <property type="match status" value="1"/>
</dbReference>
<keyword evidence="9" id="KW-1185">Reference proteome</keyword>
<dbReference type="SUPFAM" id="SSF56112">
    <property type="entry name" value="Protein kinase-like (PK-like)"/>
    <property type="match status" value="1"/>
</dbReference>
<dbReference type="InterPro" id="IPR011009">
    <property type="entry name" value="Kinase-like_dom_sf"/>
</dbReference>
<dbReference type="GO" id="GO:0035556">
    <property type="term" value="P:intracellular signal transduction"/>
    <property type="evidence" value="ECO:0007669"/>
    <property type="project" value="TreeGrafter"/>
</dbReference>
<keyword evidence="4" id="KW-0808">Transferase</keyword>
<comment type="caution">
    <text evidence="8">The sequence shown here is derived from an EMBL/GenBank/DDBJ whole genome shotgun (WGS) entry which is preliminary data.</text>
</comment>
<keyword evidence="3" id="KW-0547">Nucleotide-binding</keyword>
<feature type="domain" description="Protein kinase" evidence="7">
    <location>
        <begin position="5"/>
        <end position="304"/>
    </location>
</feature>
<comment type="similarity">
    <text evidence="1">Belongs to the protein kinase superfamily. STE Ser/Thr protein kinase family. STE20 subfamily.</text>
</comment>
<sequence length="351" mass="39789">MSLLDKFVTTTGLGMFSAGTEGTNHSSGATAVVQAALCKPRQERVAIKRINLEKCQTSMDELLKEIQAMSQCNHPNVVTYYTSFVVKDELWLVMKLLSGGSMLDIIKYIVNRGEHKNGVLEEPIIATILKEVLEGLDYLHRNGQIHRTWEKLFMSWSTMKYIVVMAFLIVFGFSNSNFGVSAFLATGGDVTRNKVRKTFVGTPCWMAPEVMEQVRGYDFKADMWSFGITAIELATGAAPYHKYPPMKVLMLTLQNDPPTLETGVEDKEMMKKYGKSFRKLISLCLQKDPSKRPTAAELLKCKFFQKAKNREYLIEKLLTRTPNIAQRAKKFDCSYPDRHLQDFLLSLGVQH</sequence>
<evidence type="ECO:0000256" key="5">
    <source>
        <dbReference type="ARBA" id="ARBA00022840"/>
    </source>
</evidence>
<keyword evidence="6" id="KW-0472">Membrane</keyword>
<keyword evidence="4" id="KW-0418">Kinase</keyword>
<protein>
    <recommendedName>
        <fullName evidence="7">Protein kinase domain-containing protein</fullName>
    </recommendedName>
</protein>
<dbReference type="PANTHER" id="PTHR48012:SF14">
    <property type="entry name" value="STE20_SPS1-RELATED PROLINE-ALANINE-RICH PROTEIN KINASE"/>
    <property type="match status" value="1"/>
</dbReference>
<accession>A0A3L8SNJ0</accession>
<dbReference type="STRING" id="44316.ENSEGOP00005005118"/>
<evidence type="ECO:0000256" key="4">
    <source>
        <dbReference type="ARBA" id="ARBA00022777"/>
    </source>
</evidence>
<dbReference type="GO" id="GO:0010820">
    <property type="term" value="P:positive regulation of T cell chemotaxis"/>
    <property type="evidence" value="ECO:0007669"/>
    <property type="project" value="TreeGrafter"/>
</dbReference>
<keyword evidence="2" id="KW-0723">Serine/threonine-protein kinase</keyword>
<name>A0A3L8SNJ0_CHLGU</name>
<dbReference type="Proteomes" id="UP000276834">
    <property type="component" value="Unassembled WGS sequence"/>
</dbReference>
<proteinExistence type="inferred from homology"/>
<dbReference type="OrthoDB" id="8693905at2759"/>
<evidence type="ECO:0000259" key="7">
    <source>
        <dbReference type="PROSITE" id="PS50011"/>
    </source>
</evidence>
<evidence type="ECO:0000256" key="1">
    <source>
        <dbReference type="ARBA" id="ARBA00008874"/>
    </source>
</evidence>
<dbReference type="FunFam" id="1.10.510.10:FF:000068">
    <property type="entry name" value="STE20/SPS1-related proline-alanine-rich protein kinase"/>
    <property type="match status" value="1"/>
</dbReference>
<dbReference type="PROSITE" id="PS50011">
    <property type="entry name" value="PROTEIN_KINASE_DOM"/>
    <property type="match status" value="1"/>
</dbReference>
<dbReference type="InterPro" id="IPR050629">
    <property type="entry name" value="STE20/SPS1-PAK"/>
</dbReference>
<reference evidence="8 9" key="1">
    <citation type="journal article" date="2018" name="Proc. R. Soc. B">
        <title>A non-coding region near Follistatin controls head colour polymorphism in the Gouldian finch.</title>
        <authorList>
            <person name="Toomey M.B."/>
            <person name="Marques C.I."/>
            <person name="Andrade P."/>
            <person name="Araujo P.M."/>
            <person name="Sabatino S."/>
            <person name="Gazda M.A."/>
            <person name="Afonso S."/>
            <person name="Lopes R.J."/>
            <person name="Corbo J.C."/>
            <person name="Carneiro M."/>
        </authorList>
    </citation>
    <scope>NUCLEOTIDE SEQUENCE [LARGE SCALE GENOMIC DNA]</scope>
    <source>
        <strain evidence="8">Red01</strain>
        <tissue evidence="8">Muscle</tissue>
    </source>
</reference>
<dbReference type="GO" id="GO:0005524">
    <property type="term" value="F:ATP binding"/>
    <property type="evidence" value="ECO:0007669"/>
    <property type="project" value="UniProtKB-KW"/>
</dbReference>
<evidence type="ECO:0000313" key="8">
    <source>
        <dbReference type="EMBL" id="RLW04870.1"/>
    </source>
</evidence>
<evidence type="ECO:0000256" key="6">
    <source>
        <dbReference type="SAM" id="Phobius"/>
    </source>
</evidence>
<dbReference type="Gene3D" id="1.10.510.10">
    <property type="entry name" value="Transferase(Phosphotransferase) domain 1"/>
    <property type="match status" value="1"/>
</dbReference>